<dbReference type="EMBL" id="AP024483">
    <property type="protein sequence ID" value="BCS83518.1"/>
    <property type="molecule type" value="Genomic_DNA"/>
</dbReference>
<dbReference type="GeneID" id="80558723"/>
<organism evidence="1 2">
    <name type="scientific">Cotonvirus japonicus</name>
    <dbReference type="NCBI Taxonomy" id="2811091"/>
    <lineage>
        <taxon>Viruses</taxon>
        <taxon>Varidnaviria</taxon>
        <taxon>Bamfordvirae</taxon>
        <taxon>Nucleocytoviricota</taxon>
        <taxon>Megaviricetes</taxon>
        <taxon>Imitervirales</taxon>
        <taxon>Mimiviridae</taxon>
        <taxon>Megamimivirinae</taxon>
        <taxon>Cotonvirus</taxon>
        <taxon>Cotonvirus japonicum</taxon>
    </lineage>
</organism>
<dbReference type="Proteomes" id="UP001321479">
    <property type="component" value="Segment"/>
</dbReference>
<proteinExistence type="predicted"/>
<sequence length="135" mass="16124">MNDHSTNYHEKLRQNVHAKPFSPKYLLSITKSQEKLYPKNYSIDMTIGDSSCPIKIGHIKRSKNTWIVGCQIPNNPDQVPLEFIVNFPFNIISFKSGYIIWSQERSQEYVNISRAIHQFWEMREYMRQFLNNYDF</sequence>
<accession>A0ABM7NTL4</accession>
<evidence type="ECO:0000313" key="2">
    <source>
        <dbReference type="Proteomes" id="UP001321479"/>
    </source>
</evidence>
<name>A0ABM7NTL4_9VIRU</name>
<reference evidence="1 2" key="1">
    <citation type="submission" date="2021-02" db="EMBL/GenBank/DDBJ databases">
        <title>Cotonvirus japonicus, which uses Golgi apparatus of host cells for its virion factory, phylogenetically links tailed tupanvirus and icosahedral mimivirus.</title>
        <authorList>
            <person name="Takahashi H."/>
            <person name="Fukaya S."/>
            <person name="Song C."/>
            <person name="Murata K."/>
            <person name="Takemura M."/>
        </authorList>
    </citation>
    <scope>NUCLEOTIDE SEQUENCE [LARGE SCALE GENOMIC DNA]</scope>
</reference>
<protein>
    <submittedName>
        <fullName evidence="1">Uncharacterized protein</fullName>
    </submittedName>
</protein>
<dbReference type="RefSeq" id="YP_010842126.1">
    <property type="nucleotide sequence ID" value="NC_079139.1"/>
</dbReference>
<keyword evidence="2" id="KW-1185">Reference proteome</keyword>
<evidence type="ECO:0000313" key="1">
    <source>
        <dbReference type="EMBL" id="BCS83518.1"/>
    </source>
</evidence>